<dbReference type="EMBL" id="NBPI01000064">
    <property type="protein sequence ID" value="OSD57904.1"/>
    <property type="molecule type" value="Genomic_DNA"/>
</dbReference>
<gene>
    <name evidence="1" type="ORF">R537_29455</name>
</gene>
<evidence type="ECO:0000313" key="1">
    <source>
        <dbReference type="EMBL" id="OSD57904.1"/>
    </source>
</evidence>
<accession>A0A974QCM3</accession>
<reference evidence="1 2" key="1">
    <citation type="submission" date="2017-03" db="EMBL/GenBank/DDBJ databases">
        <title>Salmonella serotype comparative study.</title>
        <authorList>
            <person name="Liao J."/>
        </authorList>
    </citation>
    <scope>NUCLEOTIDE SEQUENCE [LARGE SCALE GENOMIC DNA]</scope>
    <source>
        <strain evidence="1 2">NY_FSL S10-1448</strain>
    </source>
</reference>
<proteinExistence type="predicted"/>
<evidence type="ECO:0000313" key="2">
    <source>
        <dbReference type="Proteomes" id="UP000868515"/>
    </source>
</evidence>
<dbReference type="Proteomes" id="UP000868515">
    <property type="component" value="Unassembled WGS sequence"/>
</dbReference>
<name>A0A974QCM3_SALET</name>
<organism evidence="1 2">
    <name type="scientific">Salmonella enterica subsp. enterica serovar Rough O:d:1,7</name>
    <dbReference type="NCBI Taxonomy" id="1974323"/>
    <lineage>
        <taxon>Bacteria</taxon>
        <taxon>Pseudomonadati</taxon>
        <taxon>Pseudomonadota</taxon>
        <taxon>Gammaproteobacteria</taxon>
        <taxon>Enterobacterales</taxon>
        <taxon>Enterobacteriaceae</taxon>
        <taxon>Salmonella</taxon>
    </lineage>
</organism>
<dbReference type="AlphaFoldDB" id="A0A974QCM3"/>
<sequence length="295" mass="35466">MIVYVMRYMLMSYENYISETNIRKCQFYVRYMESRRRSGISIRYEFDWDSESGNTSEICRWINTELDDCFQGHERDIDAFVREMESACKDELLPLTDFEWVKDKRICLWVWHNEIGYRNRRNETFPGHSGRFDALIKYFDKLNCSGVRKKEILDELRGDWQRNGNTPDPFANENAEIINYLWCYSIKLHDNITRYFSPISDEDRKICLTGFYDCILNTPEKKELFLKKIKSALSSHKHREKAGKGNINKRFLLSLENDNKLNDMISSENMKRDDFMNRLIAEEHERRKVRKDSLK</sequence>
<comment type="caution">
    <text evidence="1">The sequence shown here is derived from an EMBL/GenBank/DDBJ whole genome shotgun (WGS) entry which is preliminary data.</text>
</comment>
<protein>
    <submittedName>
        <fullName evidence="1">Uncharacterized protein</fullName>
    </submittedName>
</protein>